<dbReference type="Gene3D" id="3.90.190.20">
    <property type="entry name" value="Mur ligase, C-terminal domain"/>
    <property type="match status" value="1"/>
</dbReference>
<feature type="domain" description="Mur ligase N-terminal catalytic" evidence="9">
    <location>
        <begin position="24"/>
        <end position="140"/>
    </location>
</feature>
<evidence type="ECO:0000256" key="6">
    <source>
        <dbReference type="ARBA" id="ARBA00022984"/>
    </source>
</evidence>
<dbReference type="GO" id="GO:0005524">
    <property type="term" value="F:ATP binding"/>
    <property type="evidence" value="ECO:0007669"/>
    <property type="project" value="UniProtKB-KW"/>
</dbReference>
<evidence type="ECO:0000259" key="9">
    <source>
        <dbReference type="Pfam" id="PF01225"/>
    </source>
</evidence>
<dbReference type="KEGG" id="fmr:Fuma_00237"/>
<dbReference type="PANTHER" id="PTHR43445">
    <property type="entry name" value="UDP-N-ACETYLMURAMATE--L-ALANINE LIGASE-RELATED"/>
    <property type="match status" value="1"/>
</dbReference>
<dbReference type="STRING" id="1891926.Fuma_00237"/>
<name>A0A1P8W9B6_9PLAN</name>
<keyword evidence="1 12" id="KW-0436">Ligase</keyword>
<protein>
    <submittedName>
        <fullName evidence="12">UDP-N-acetylmuramate:L-alanyl-gamma-D-glutamyl-meso-diaminopimelate ligase</fullName>
        <ecNumber evidence="12">6.3.2.-</ecNumber>
    </submittedName>
</protein>
<evidence type="ECO:0000256" key="8">
    <source>
        <dbReference type="ARBA" id="ARBA00023316"/>
    </source>
</evidence>
<dbReference type="SUPFAM" id="SSF53623">
    <property type="entry name" value="MurD-like peptide ligases, catalytic domain"/>
    <property type="match status" value="1"/>
</dbReference>
<evidence type="ECO:0000313" key="13">
    <source>
        <dbReference type="Proteomes" id="UP000187735"/>
    </source>
</evidence>
<dbReference type="Pfam" id="PF01225">
    <property type="entry name" value="Mur_ligase"/>
    <property type="match status" value="1"/>
</dbReference>
<dbReference type="Gene3D" id="3.40.50.720">
    <property type="entry name" value="NAD(P)-binding Rossmann-like Domain"/>
    <property type="match status" value="1"/>
</dbReference>
<accession>A0A1P8W9B6</accession>
<sequence length="516" mass="55766">MPYQQTQWVPPHSFQQKRLRCLLLGINGAGMTAAAEILNDAGHTVFGMDAGNPTPFPSRNCAASNATSWPADAAAASANSHRFHGTTLLNWDPDAIPADLDVCVSTRAVAADDPLTKALAAQDIRVIALPTFLAEIFAEHRQLCVAGTHGKSTTSAMLTWILEQAGRTPSCFVGAHQLDVDCSGRFRTWASGEPSAAASPLAVIESCEFRSSFLEFAPSVAVITGIERDHFDCFPDAASEDAAFAEFVARAKEGSVLVHRADCSRSVAVARQFFGRSVSFEVCESLEDHSTDSRADWLASRPVASGLSSRCELHHDGRQYELRLSVPGLHNIHNAIAAIAAANAVGVDPEVACQALGSFHGIRRRFELRGHYGGMTLIDDYAHHPTAIRETLQSVRQAFPGRRIIAAFEPHQHARTTALFNDFVQSLALADEILILPVFAAREQVSHLECCRASGRLVKALNSGGGRAFLFASLDQIVSRIDHSGKPSDIFVTMGAGRTNLIHDELTRRLQRNSVA</sequence>
<dbReference type="GO" id="GO:0009252">
    <property type="term" value="P:peptidoglycan biosynthetic process"/>
    <property type="evidence" value="ECO:0007669"/>
    <property type="project" value="UniProtKB-KW"/>
</dbReference>
<dbReference type="RefSeq" id="WP_077022518.1">
    <property type="nucleotide sequence ID" value="NZ_CP017641.1"/>
</dbReference>
<dbReference type="InterPro" id="IPR036565">
    <property type="entry name" value="Mur-like_cat_sf"/>
</dbReference>
<dbReference type="AlphaFoldDB" id="A0A1P8W9B6"/>
<evidence type="ECO:0000256" key="1">
    <source>
        <dbReference type="ARBA" id="ARBA00022598"/>
    </source>
</evidence>
<keyword evidence="2" id="KW-0132">Cell division</keyword>
<dbReference type="PANTHER" id="PTHR43445:SF3">
    <property type="entry name" value="UDP-N-ACETYLMURAMATE--L-ALANINE LIGASE"/>
    <property type="match status" value="1"/>
</dbReference>
<evidence type="ECO:0000256" key="2">
    <source>
        <dbReference type="ARBA" id="ARBA00022618"/>
    </source>
</evidence>
<dbReference type="GO" id="GO:0008360">
    <property type="term" value="P:regulation of cell shape"/>
    <property type="evidence" value="ECO:0007669"/>
    <property type="project" value="UniProtKB-KW"/>
</dbReference>
<keyword evidence="5" id="KW-0133">Cell shape</keyword>
<keyword evidence="6" id="KW-0573">Peptidoglycan synthesis</keyword>
<evidence type="ECO:0000259" key="11">
    <source>
        <dbReference type="Pfam" id="PF08245"/>
    </source>
</evidence>
<dbReference type="Pfam" id="PF02875">
    <property type="entry name" value="Mur_ligase_C"/>
    <property type="match status" value="1"/>
</dbReference>
<gene>
    <name evidence="12" type="primary">mpl</name>
    <name evidence="12" type="ORF">Fuma_00237</name>
</gene>
<keyword evidence="4" id="KW-0067">ATP-binding</keyword>
<dbReference type="SUPFAM" id="SSF53244">
    <property type="entry name" value="MurD-like peptide ligases, peptide-binding domain"/>
    <property type="match status" value="1"/>
</dbReference>
<dbReference type="InterPro" id="IPR000713">
    <property type="entry name" value="Mur_ligase_N"/>
</dbReference>
<dbReference type="Gene3D" id="3.40.1190.10">
    <property type="entry name" value="Mur-like, catalytic domain"/>
    <property type="match status" value="1"/>
</dbReference>
<keyword evidence="7" id="KW-0131">Cell cycle</keyword>
<feature type="domain" description="Mur ligase central" evidence="11">
    <location>
        <begin position="145"/>
        <end position="342"/>
    </location>
</feature>
<keyword evidence="8" id="KW-0961">Cell wall biogenesis/degradation</keyword>
<evidence type="ECO:0000259" key="10">
    <source>
        <dbReference type="Pfam" id="PF02875"/>
    </source>
</evidence>
<evidence type="ECO:0000256" key="4">
    <source>
        <dbReference type="ARBA" id="ARBA00022840"/>
    </source>
</evidence>
<dbReference type="SUPFAM" id="SSF51984">
    <property type="entry name" value="MurCD N-terminal domain"/>
    <property type="match status" value="1"/>
</dbReference>
<dbReference type="InterPro" id="IPR036615">
    <property type="entry name" value="Mur_ligase_C_dom_sf"/>
</dbReference>
<dbReference type="InterPro" id="IPR004101">
    <property type="entry name" value="Mur_ligase_C"/>
</dbReference>
<evidence type="ECO:0000256" key="7">
    <source>
        <dbReference type="ARBA" id="ARBA00023306"/>
    </source>
</evidence>
<dbReference type="GO" id="GO:0071555">
    <property type="term" value="P:cell wall organization"/>
    <property type="evidence" value="ECO:0007669"/>
    <property type="project" value="UniProtKB-KW"/>
</dbReference>
<dbReference type="GO" id="GO:0051301">
    <property type="term" value="P:cell division"/>
    <property type="evidence" value="ECO:0007669"/>
    <property type="project" value="UniProtKB-KW"/>
</dbReference>
<organism evidence="12 13">
    <name type="scientific">Fuerstiella marisgermanici</name>
    <dbReference type="NCBI Taxonomy" id="1891926"/>
    <lineage>
        <taxon>Bacteria</taxon>
        <taxon>Pseudomonadati</taxon>
        <taxon>Planctomycetota</taxon>
        <taxon>Planctomycetia</taxon>
        <taxon>Planctomycetales</taxon>
        <taxon>Planctomycetaceae</taxon>
        <taxon>Fuerstiella</taxon>
    </lineage>
</organism>
<evidence type="ECO:0000256" key="5">
    <source>
        <dbReference type="ARBA" id="ARBA00022960"/>
    </source>
</evidence>
<evidence type="ECO:0000256" key="3">
    <source>
        <dbReference type="ARBA" id="ARBA00022741"/>
    </source>
</evidence>
<dbReference type="InterPro" id="IPR050061">
    <property type="entry name" value="MurCDEF_pg_biosynth"/>
</dbReference>
<dbReference type="EMBL" id="CP017641">
    <property type="protein sequence ID" value="APZ90656.1"/>
    <property type="molecule type" value="Genomic_DNA"/>
</dbReference>
<keyword evidence="13" id="KW-1185">Reference proteome</keyword>
<dbReference type="GO" id="GO:0016881">
    <property type="term" value="F:acid-amino acid ligase activity"/>
    <property type="evidence" value="ECO:0007669"/>
    <property type="project" value="InterPro"/>
</dbReference>
<proteinExistence type="predicted"/>
<dbReference type="Pfam" id="PF08245">
    <property type="entry name" value="Mur_ligase_M"/>
    <property type="match status" value="1"/>
</dbReference>
<dbReference type="InterPro" id="IPR013221">
    <property type="entry name" value="Mur_ligase_cen"/>
</dbReference>
<dbReference type="EC" id="6.3.2.-" evidence="12"/>
<keyword evidence="3" id="KW-0547">Nucleotide-binding</keyword>
<dbReference type="Proteomes" id="UP000187735">
    <property type="component" value="Chromosome"/>
</dbReference>
<evidence type="ECO:0000313" key="12">
    <source>
        <dbReference type="EMBL" id="APZ90656.1"/>
    </source>
</evidence>
<dbReference type="OrthoDB" id="9804126at2"/>
<feature type="domain" description="Mur ligase C-terminal" evidence="10">
    <location>
        <begin position="364"/>
        <end position="497"/>
    </location>
</feature>
<reference evidence="12 13" key="1">
    <citation type="journal article" date="2016" name="Front. Microbiol.">
        <title>Fuerstia marisgermanicae gen. nov., sp. nov., an Unusual Member of the Phylum Planctomycetes from the German Wadden Sea.</title>
        <authorList>
            <person name="Kohn T."/>
            <person name="Heuer A."/>
            <person name="Jogler M."/>
            <person name="Vollmers J."/>
            <person name="Boedeker C."/>
            <person name="Bunk B."/>
            <person name="Rast P."/>
            <person name="Borchert D."/>
            <person name="Glockner I."/>
            <person name="Freese H.M."/>
            <person name="Klenk H.P."/>
            <person name="Overmann J."/>
            <person name="Kaster A.K."/>
            <person name="Rohde M."/>
            <person name="Wiegand S."/>
            <person name="Jogler C."/>
        </authorList>
    </citation>
    <scope>NUCLEOTIDE SEQUENCE [LARGE SCALE GENOMIC DNA]</scope>
    <source>
        <strain evidence="12 13">NH11</strain>
    </source>
</reference>